<keyword evidence="5 11" id="KW-0547">Nucleotide-binding</keyword>
<gene>
    <name evidence="15" type="ORF">DAPPUDRAFT_189542</name>
</gene>
<dbReference type="GO" id="GO:0005739">
    <property type="term" value="C:mitochondrion"/>
    <property type="evidence" value="ECO:0000318"/>
    <property type="project" value="GO_Central"/>
</dbReference>
<evidence type="ECO:0000256" key="7">
    <source>
        <dbReference type="ARBA" id="ARBA00022917"/>
    </source>
</evidence>
<keyword evidence="7 11" id="KW-0648">Protein biosynthesis</keyword>
<evidence type="ECO:0000256" key="12">
    <source>
        <dbReference type="SAM" id="SignalP"/>
    </source>
</evidence>
<evidence type="ECO:0000256" key="9">
    <source>
        <dbReference type="ARBA" id="ARBA00032665"/>
    </source>
</evidence>
<feature type="domain" description="Aminoacyl-tRNA synthetase class Ia" evidence="13">
    <location>
        <begin position="50"/>
        <end position="658"/>
    </location>
</feature>
<evidence type="ECO:0000256" key="8">
    <source>
        <dbReference type="ARBA" id="ARBA00023146"/>
    </source>
</evidence>
<keyword evidence="8 11" id="KW-0030">Aminoacyl-tRNA synthetase</keyword>
<keyword evidence="16" id="KW-1185">Reference proteome</keyword>
<evidence type="ECO:0000256" key="2">
    <source>
        <dbReference type="ARBA" id="ARBA00005594"/>
    </source>
</evidence>
<dbReference type="GO" id="GO:0032543">
    <property type="term" value="P:mitochondrial translation"/>
    <property type="evidence" value="ECO:0000318"/>
    <property type="project" value="GO_Central"/>
</dbReference>
<dbReference type="GO" id="GO:0004822">
    <property type="term" value="F:isoleucine-tRNA ligase activity"/>
    <property type="evidence" value="ECO:0000318"/>
    <property type="project" value="GO_Central"/>
</dbReference>
<evidence type="ECO:0000256" key="1">
    <source>
        <dbReference type="ARBA" id="ARBA00004173"/>
    </source>
</evidence>
<dbReference type="InterPro" id="IPR002300">
    <property type="entry name" value="aa-tRNA-synth_Ia"/>
</dbReference>
<dbReference type="Gene3D" id="1.10.730.20">
    <property type="match status" value="1"/>
</dbReference>
<dbReference type="GO" id="GO:0005524">
    <property type="term" value="F:ATP binding"/>
    <property type="evidence" value="ECO:0007669"/>
    <property type="project" value="UniProtKB-KW"/>
</dbReference>
<dbReference type="STRING" id="6669.E9HLY0"/>
<keyword evidence="6 11" id="KW-0067">ATP-binding</keyword>
<dbReference type="InterPro" id="IPR033708">
    <property type="entry name" value="Anticodon_Ile_BEm"/>
</dbReference>
<dbReference type="SUPFAM" id="SSF52374">
    <property type="entry name" value="Nucleotidylyl transferase"/>
    <property type="match status" value="1"/>
</dbReference>
<dbReference type="Pfam" id="PF00133">
    <property type="entry name" value="tRNA-synt_1"/>
    <property type="match status" value="1"/>
</dbReference>
<feature type="domain" description="Methionyl/Valyl/Leucyl/Isoleucyl-tRNA synthetase anticodon-binding" evidence="14">
    <location>
        <begin position="712"/>
        <end position="852"/>
    </location>
</feature>
<dbReference type="PhylomeDB" id="E9HLY0"/>
<evidence type="ECO:0000256" key="3">
    <source>
        <dbReference type="ARBA" id="ARBA00013165"/>
    </source>
</evidence>
<dbReference type="SUPFAM" id="SSF47323">
    <property type="entry name" value="Anticodon-binding domain of a subclass of class I aminoacyl-tRNA synthetases"/>
    <property type="match status" value="1"/>
</dbReference>
<dbReference type="InterPro" id="IPR002301">
    <property type="entry name" value="Ile-tRNA-ligase"/>
</dbReference>
<evidence type="ECO:0000259" key="14">
    <source>
        <dbReference type="Pfam" id="PF08264"/>
    </source>
</evidence>
<dbReference type="Gene3D" id="3.90.740.10">
    <property type="entry name" value="Valyl/Leucyl/Isoleucyl-tRNA synthetase, editing domain"/>
    <property type="match status" value="1"/>
</dbReference>
<organism evidence="15 16">
    <name type="scientific">Daphnia pulex</name>
    <name type="common">Water flea</name>
    <dbReference type="NCBI Taxonomy" id="6669"/>
    <lineage>
        <taxon>Eukaryota</taxon>
        <taxon>Metazoa</taxon>
        <taxon>Ecdysozoa</taxon>
        <taxon>Arthropoda</taxon>
        <taxon>Crustacea</taxon>
        <taxon>Branchiopoda</taxon>
        <taxon>Diplostraca</taxon>
        <taxon>Cladocera</taxon>
        <taxon>Anomopoda</taxon>
        <taxon>Daphniidae</taxon>
        <taxon>Daphnia</taxon>
    </lineage>
</organism>
<accession>E9HLY0</accession>
<keyword evidence="12" id="KW-0732">Signal</keyword>
<evidence type="ECO:0000256" key="6">
    <source>
        <dbReference type="ARBA" id="ARBA00022840"/>
    </source>
</evidence>
<keyword evidence="4 11" id="KW-0436">Ligase</keyword>
<dbReference type="InterPro" id="IPR013155">
    <property type="entry name" value="M/V/L/I-tRNA-synth_anticd-bd"/>
</dbReference>
<evidence type="ECO:0000256" key="10">
    <source>
        <dbReference type="ARBA" id="ARBA00048359"/>
    </source>
</evidence>
<comment type="catalytic activity">
    <reaction evidence="10">
        <text>tRNA(Ile) + L-isoleucine + ATP = L-isoleucyl-tRNA(Ile) + AMP + diphosphate</text>
        <dbReference type="Rhea" id="RHEA:11060"/>
        <dbReference type="Rhea" id="RHEA-COMP:9666"/>
        <dbReference type="Rhea" id="RHEA-COMP:9695"/>
        <dbReference type="ChEBI" id="CHEBI:30616"/>
        <dbReference type="ChEBI" id="CHEBI:33019"/>
        <dbReference type="ChEBI" id="CHEBI:58045"/>
        <dbReference type="ChEBI" id="CHEBI:78442"/>
        <dbReference type="ChEBI" id="CHEBI:78528"/>
        <dbReference type="ChEBI" id="CHEBI:456215"/>
        <dbReference type="EC" id="6.1.1.5"/>
    </reaction>
</comment>
<dbReference type="eggNOG" id="KOG0433">
    <property type="taxonomic scope" value="Eukaryota"/>
</dbReference>
<evidence type="ECO:0000259" key="13">
    <source>
        <dbReference type="Pfam" id="PF00133"/>
    </source>
</evidence>
<evidence type="ECO:0000256" key="11">
    <source>
        <dbReference type="RuleBase" id="RU363035"/>
    </source>
</evidence>
<proteinExistence type="inferred from homology"/>
<dbReference type="Proteomes" id="UP000000305">
    <property type="component" value="Unassembled WGS sequence"/>
</dbReference>
<dbReference type="FunFam" id="3.90.740.10:FF:000009">
    <property type="entry name" value="Isoleucyl-tRNA synthetase 2, mitochondrial"/>
    <property type="match status" value="1"/>
</dbReference>
<dbReference type="InterPro" id="IPR014729">
    <property type="entry name" value="Rossmann-like_a/b/a_fold"/>
</dbReference>
<dbReference type="GO" id="GO:0000049">
    <property type="term" value="F:tRNA binding"/>
    <property type="evidence" value="ECO:0007669"/>
    <property type="project" value="InterPro"/>
</dbReference>
<dbReference type="EMBL" id="GL732682">
    <property type="protein sequence ID" value="EFX67254.1"/>
    <property type="molecule type" value="Genomic_DNA"/>
</dbReference>
<dbReference type="Gene3D" id="3.40.50.620">
    <property type="entry name" value="HUPs"/>
    <property type="match status" value="2"/>
</dbReference>
<dbReference type="EC" id="6.1.1.5" evidence="3"/>
<dbReference type="Pfam" id="PF08264">
    <property type="entry name" value="Anticodon_1"/>
    <property type="match status" value="1"/>
</dbReference>
<dbReference type="CDD" id="cd07960">
    <property type="entry name" value="Anticodon_Ia_Ile_BEm"/>
    <property type="match status" value="1"/>
</dbReference>
<dbReference type="InterPro" id="IPR050081">
    <property type="entry name" value="Ile-tRNA_ligase"/>
</dbReference>
<dbReference type="FunFam" id="1.10.730.20:FF:000011">
    <property type="entry name" value="Isoleucyl-tRNA synthetase, mitochondrial"/>
    <property type="match status" value="1"/>
</dbReference>
<dbReference type="NCBIfam" id="TIGR00392">
    <property type="entry name" value="ileS"/>
    <property type="match status" value="1"/>
</dbReference>
<dbReference type="OMA" id="HCWRCKT"/>
<dbReference type="InterPro" id="IPR009080">
    <property type="entry name" value="tRNAsynth_Ia_anticodon-bd"/>
</dbReference>
<dbReference type="HOGENOM" id="CLU_001493_7_2_1"/>
<dbReference type="GO" id="GO:0002161">
    <property type="term" value="F:aminoacyl-tRNA deacylase activity"/>
    <property type="evidence" value="ECO:0007669"/>
    <property type="project" value="InterPro"/>
</dbReference>
<dbReference type="GO" id="GO:0006428">
    <property type="term" value="P:isoleucyl-tRNA aminoacylation"/>
    <property type="evidence" value="ECO:0000318"/>
    <property type="project" value="GO_Central"/>
</dbReference>
<dbReference type="Gene3D" id="1.10.10.830">
    <property type="entry name" value="Ile-tRNA synthetase CP2 domain-like"/>
    <property type="match status" value="1"/>
</dbReference>
<feature type="signal peptide" evidence="12">
    <location>
        <begin position="1"/>
        <end position="15"/>
    </location>
</feature>
<name>E9HLY0_DAPPU</name>
<dbReference type="KEGG" id="dpx:DAPPUDRAFT_189542"/>
<evidence type="ECO:0000313" key="15">
    <source>
        <dbReference type="EMBL" id="EFX67254.1"/>
    </source>
</evidence>
<dbReference type="InterPro" id="IPR009008">
    <property type="entry name" value="Val/Leu/Ile-tRNA-synth_edit"/>
</dbReference>
<dbReference type="SUPFAM" id="SSF50677">
    <property type="entry name" value="ValRS/IleRS/LeuRS editing domain"/>
    <property type="match status" value="1"/>
</dbReference>
<dbReference type="FunFam" id="3.40.50.620:FF:000111">
    <property type="entry name" value="Mitochondrial isoleucyl-tRNA synthetase"/>
    <property type="match status" value="1"/>
</dbReference>
<protein>
    <recommendedName>
        <fullName evidence="3">isoleucine--tRNA ligase</fullName>
        <ecNumber evidence="3">6.1.1.5</ecNumber>
    </recommendedName>
    <alternativeName>
        <fullName evidence="9">Isoleucyl-tRNA synthetase</fullName>
    </alternativeName>
</protein>
<comment type="similarity">
    <text evidence="2 11">Belongs to the class-I aminoacyl-tRNA synthetase family.</text>
</comment>
<sequence>MTVLLFVLFSRKASSSTSVLLPKTGFPLRISSVQRKERDLFIMKRASFDQLYKWQRTNLQNEDEFILHDGPPYANGKPHMGHALNKILKDILSRYKLLSGKLVHFVPGWDCHGLPIELKALETHDVLNSNSLEIRQRAKLFALDTIKCQKEAFSRWGVMADWDSGCYFTFTPSYVTSQLKIFCDLYDKGLVYRDYKPVYWSPSSRTALAESELEYNVNHFSSSIYLKITLQTPLPECIADSSKEAPVYLVVWTTTPWTIPANQAVCYNPDKKYCLVRCKSHKDSKYLVIALELYHSLEQLWSCHFTLIKEFDGDIFNGHYYSHPFRKNESMPLLPGNHVSVKKGTGFVHTAPAHGPDDFLVALQHKMPILNLVDEDGKYSADAGSDLCGNDVLDKGQDIVLKLLQNDVIFKENFTHSYPYDWRTKLPVILRASLQWFIDTDKLKTKSIEAMKDVSVVPENFEKPMLTQLATRPYWCISRQRSWGVPIPVFYRSLSHTKEAILHRDIVEKVCKITLEKGIDQWWRMSPEDLIGEELIKKLDLIPGQIFKGMDIMDIWFDSGVSWNSVLPQGKQADFYLEGIDQFGGWFQSSLLTSVASSGHAPYKNIFVHGFVLDHEGRKMSKSLGNVIDPHLILDGDGKKQPAVGIDALRWWVASHVSANGGNISVGIHSIQQASEDIQKMRSVLRFLLGNLNAVTCSQFKQFSPTTLGLTDQYMLHLLSEFAENALSAYQEMNFRKVTSLVSAFINTSVSAFYCSIVKHRLYCHSLTSEDRLSALFVLSEILDQITLIIAPILPHLTEEIEMHHPWRADNGGLFRNRKFADMKKSDFSDVVDRIHPSLSLRQSVNKAIGRLNTQEWNVEISAFDSRDLHLLQMLQSEKKTHDSALCDLLQVSMVTLLGKNDEDSIAKELDNSNVDDSFTKIEFQHFGQIQITLSKTKLALCSRCRRYTSSDGNLCCSCLKVCSL</sequence>
<evidence type="ECO:0000256" key="5">
    <source>
        <dbReference type="ARBA" id="ARBA00022741"/>
    </source>
</evidence>
<comment type="subcellular location">
    <subcellularLocation>
        <location evidence="1">Mitochondrion</location>
    </subcellularLocation>
</comment>
<dbReference type="AlphaFoldDB" id="E9HLY0"/>
<dbReference type="PRINTS" id="PR00984">
    <property type="entry name" value="TRNASYNTHILE"/>
</dbReference>
<evidence type="ECO:0000256" key="4">
    <source>
        <dbReference type="ARBA" id="ARBA00022598"/>
    </source>
</evidence>
<dbReference type="FunCoup" id="E9HLY0">
    <property type="interactions" value="1470"/>
</dbReference>
<dbReference type="PROSITE" id="PS00178">
    <property type="entry name" value="AA_TRNA_LIGASE_I"/>
    <property type="match status" value="1"/>
</dbReference>
<dbReference type="InParanoid" id="E9HLY0"/>
<evidence type="ECO:0000313" key="16">
    <source>
        <dbReference type="Proteomes" id="UP000000305"/>
    </source>
</evidence>
<reference evidence="15 16" key="1">
    <citation type="journal article" date="2011" name="Science">
        <title>The ecoresponsive genome of Daphnia pulex.</title>
        <authorList>
            <person name="Colbourne J.K."/>
            <person name="Pfrender M.E."/>
            <person name="Gilbert D."/>
            <person name="Thomas W.K."/>
            <person name="Tucker A."/>
            <person name="Oakley T.H."/>
            <person name="Tokishita S."/>
            <person name="Aerts A."/>
            <person name="Arnold G.J."/>
            <person name="Basu M.K."/>
            <person name="Bauer D.J."/>
            <person name="Caceres C.E."/>
            <person name="Carmel L."/>
            <person name="Casola C."/>
            <person name="Choi J.H."/>
            <person name="Detter J.C."/>
            <person name="Dong Q."/>
            <person name="Dusheyko S."/>
            <person name="Eads B.D."/>
            <person name="Frohlich T."/>
            <person name="Geiler-Samerotte K.A."/>
            <person name="Gerlach D."/>
            <person name="Hatcher P."/>
            <person name="Jogdeo S."/>
            <person name="Krijgsveld J."/>
            <person name="Kriventseva E.V."/>
            <person name="Kultz D."/>
            <person name="Laforsch C."/>
            <person name="Lindquist E."/>
            <person name="Lopez J."/>
            <person name="Manak J.R."/>
            <person name="Muller J."/>
            <person name="Pangilinan J."/>
            <person name="Patwardhan R.P."/>
            <person name="Pitluck S."/>
            <person name="Pritham E.J."/>
            <person name="Rechtsteiner A."/>
            <person name="Rho M."/>
            <person name="Rogozin I.B."/>
            <person name="Sakarya O."/>
            <person name="Salamov A."/>
            <person name="Schaack S."/>
            <person name="Shapiro H."/>
            <person name="Shiga Y."/>
            <person name="Skalitzky C."/>
            <person name="Smith Z."/>
            <person name="Souvorov A."/>
            <person name="Sung W."/>
            <person name="Tang Z."/>
            <person name="Tsuchiya D."/>
            <person name="Tu H."/>
            <person name="Vos H."/>
            <person name="Wang M."/>
            <person name="Wolf Y.I."/>
            <person name="Yamagata H."/>
            <person name="Yamada T."/>
            <person name="Ye Y."/>
            <person name="Shaw J.R."/>
            <person name="Andrews J."/>
            <person name="Crease T.J."/>
            <person name="Tang H."/>
            <person name="Lucas S.M."/>
            <person name="Robertson H.M."/>
            <person name="Bork P."/>
            <person name="Koonin E.V."/>
            <person name="Zdobnov E.M."/>
            <person name="Grigoriev I.V."/>
            <person name="Lynch M."/>
            <person name="Boore J.L."/>
        </authorList>
    </citation>
    <scope>NUCLEOTIDE SEQUENCE [LARGE SCALE GENOMIC DNA]</scope>
</reference>
<dbReference type="PANTHER" id="PTHR42765">
    <property type="entry name" value="SOLEUCYL-TRNA SYNTHETASE"/>
    <property type="match status" value="1"/>
</dbReference>
<feature type="chain" id="PRO_5012022722" description="isoleucine--tRNA ligase" evidence="12">
    <location>
        <begin position="16"/>
        <end position="965"/>
    </location>
</feature>
<dbReference type="InterPro" id="IPR001412">
    <property type="entry name" value="aa-tRNA-synth_I_CS"/>
</dbReference>
<dbReference type="OrthoDB" id="10264412at2759"/>
<dbReference type="PANTHER" id="PTHR42765:SF1">
    <property type="entry name" value="ISOLEUCINE--TRNA LIGASE, MITOCHONDRIAL"/>
    <property type="match status" value="1"/>
</dbReference>